<comment type="subcellular location">
    <subcellularLocation>
        <location evidence="1">Golgi apparatus membrane</location>
        <topology evidence="1">Multi-pass membrane protein</topology>
    </subcellularLocation>
</comment>
<evidence type="ECO:0000256" key="2">
    <source>
        <dbReference type="ARBA" id="ARBA00008160"/>
    </source>
</evidence>
<dbReference type="GO" id="GO:0000139">
    <property type="term" value="C:Golgi membrane"/>
    <property type="evidence" value="ECO:0007669"/>
    <property type="project" value="UniProtKB-SubCell"/>
</dbReference>
<feature type="transmembrane region" description="Helical" evidence="10">
    <location>
        <begin position="67"/>
        <end position="89"/>
    </location>
</feature>
<organism evidence="11 12">
    <name type="scientific">Lepidopterella palustris CBS 459.81</name>
    <dbReference type="NCBI Taxonomy" id="1314670"/>
    <lineage>
        <taxon>Eukaryota</taxon>
        <taxon>Fungi</taxon>
        <taxon>Dikarya</taxon>
        <taxon>Ascomycota</taxon>
        <taxon>Pezizomycotina</taxon>
        <taxon>Dothideomycetes</taxon>
        <taxon>Pleosporomycetidae</taxon>
        <taxon>Mytilinidiales</taxon>
        <taxon>Argynnaceae</taxon>
        <taxon>Lepidopterella</taxon>
    </lineage>
</organism>
<dbReference type="PANTHER" id="PTHR12952">
    <property type="entry name" value="SYS1"/>
    <property type="match status" value="1"/>
</dbReference>
<evidence type="ECO:0000256" key="7">
    <source>
        <dbReference type="ARBA" id="ARBA00023034"/>
    </source>
</evidence>
<keyword evidence="5" id="KW-0653">Protein transport</keyword>
<name>A0A8E2E6Y7_9PEZI</name>
<dbReference type="Proteomes" id="UP000250266">
    <property type="component" value="Unassembled WGS sequence"/>
</dbReference>
<dbReference type="OrthoDB" id="542931at2759"/>
<evidence type="ECO:0000256" key="4">
    <source>
        <dbReference type="ARBA" id="ARBA00022692"/>
    </source>
</evidence>
<evidence type="ECO:0000256" key="9">
    <source>
        <dbReference type="SAM" id="MobiDB-lite"/>
    </source>
</evidence>
<keyword evidence="6 10" id="KW-1133">Transmembrane helix</keyword>
<keyword evidence="3" id="KW-0813">Transport</keyword>
<evidence type="ECO:0000256" key="3">
    <source>
        <dbReference type="ARBA" id="ARBA00022448"/>
    </source>
</evidence>
<dbReference type="GO" id="GO:0006895">
    <property type="term" value="P:Golgi to endosome transport"/>
    <property type="evidence" value="ECO:0007669"/>
    <property type="project" value="TreeGrafter"/>
</dbReference>
<dbReference type="GO" id="GO:0034067">
    <property type="term" value="P:protein localization to Golgi apparatus"/>
    <property type="evidence" value="ECO:0007669"/>
    <property type="project" value="TreeGrafter"/>
</dbReference>
<dbReference type="Pfam" id="PF09801">
    <property type="entry name" value="SYS1"/>
    <property type="match status" value="1"/>
</dbReference>
<keyword evidence="4 10" id="KW-0812">Transmembrane</keyword>
<dbReference type="PANTHER" id="PTHR12952:SF0">
    <property type="entry name" value="PROTEIN SYS1 HOMOLOG"/>
    <property type="match status" value="1"/>
</dbReference>
<protein>
    <submittedName>
        <fullName evidence="11">Uncharacterized protein</fullName>
    </submittedName>
</protein>
<comment type="similarity">
    <text evidence="2">Belongs to the SYS1 family.</text>
</comment>
<dbReference type="GO" id="GO:0005802">
    <property type="term" value="C:trans-Golgi network"/>
    <property type="evidence" value="ECO:0007669"/>
    <property type="project" value="TreeGrafter"/>
</dbReference>
<feature type="transmembrane region" description="Helical" evidence="10">
    <location>
        <begin position="21"/>
        <end position="47"/>
    </location>
</feature>
<evidence type="ECO:0000256" key="8">
    <source>
        <dbReference type="ARBA" id="ARBA00023136"/>
    </source>
</evidence>
<dbReference type="EMBL" id="KV745052">
    <property type="protein sequence ID" value="OCK78556.1"/>
    <property type="molecule type" value="Genomic_DNA"/>
</dbReference>
<keyword evidence="7" id="KW-0333">Golgi apparatus</keyword>
<feature type="region of interest" description="Disordered" evidence="9">
    <location>
        <begin position="158"/>
        <end position="196"/>
    </location>
</feature>
<dbReference type="InterPro" id="IPR019185">
    <property type="entry name" value="Integral_membrane_SYS1-rel"/>
</dbReference>
<evidence type="ECO:0000256" key="10">
    <source>
        <dbReference type="SAM" id="Phobius"/>
    </source>
</evidence>
<keyword evidence="12" id="KW-1185">Reference proteome</keyword>
<proteinExistence type="inferred from homology"/>
<dbReference type="AlphaFoldDB" id="A0A8E2E6Y7"/>
<evidence type="ECO:0000313" key="12">
    <source>
        <dbReference type="Proteomes" id="UP000250266"/>
    </source>
</evidence>
<evidence type="ECO:0000313" key="11">
    <source>
        <dbReference type="EMBL" id="OCK78556.1"/>
    </source>
</evidence>
<dbReference type="GO" id="GO:0005829">
    <property type="term" value="C:cytosol"/>
    <property type="evidence" value="ECO:0007669"/>
    <property type="project" value="GOC"/>
</dbReference>
<evidence type="ECO:0000256" key="1">
    <source>
        <dbReference type="ARBA" id="ARBA00004653"/>
    </source>
</evidence>
<accession>A0A8E2E6Y7</accession>
<feature type="transmembrane region" description="Helical" evidence="10">
    <location>
        <begin position="96"/>
        <end position="117"/>
    </location>
</feature>
<feature type="transmembrane region" description="Helical" evidence="10">
    <location>
        <begin position="123"/>
        <end position="144"/>
    </location>
</feature>
<evidence type="ECO:0000256" key="6">
    <source>
        <dbReference type="ARBA" id="ARBA00022989"/>
    </source>
</evidence>
<sequence length="208" mass="23268">MPRRRRPPRPGALADLAPLRILTQILVLQTAYYVCASILIIFTALVMGKEITLDLFLSWRCLRGDTTVGWTLGLDWMLTSLICVVFILLLIARSKLVLDFALTIHFIHLIVTALYSHSFPRYWLWWALQACSASLMTFLGMWACQWRELRPINFGGGGGPNRSAREGKAATNTQEDGAGYGRGRGRGRGSDGAGEYEMVRMTEEDGNI</sequence>
<gene>
    <name evidence="11" type="ORF">K432DRAFT_331829</name>
</gene>
<dbReference type="GO" id="GO:0043001">
    <property type="term" value="P:Golgi to plasma membrane protein transport"/>
    <property type="evidence" value="ECO:0007669"/>
    <property type="project" value="TreeGrafter"/>
</dbReference>
<reference evidence="11 12" key="1">
    <citation type="journal article" date="2016" name="Nat. Commun.">
        <title>Ectomycorrhizal ecology is imprinted in the genome of the dominant symbiotic fungus Cenococcum geophilum.</title>
        <authorList>
            <consortium name="DOE Joint Genome Institute"/>
            <person name="Peter M."/>
            <person name="Kohler A."/>
            <person name="Ohm R.A."/>
            <person name="Kuo A."/>
            <person name="Krutzmann J."/>
            <person name="Morin E."/>
            <person name="Arend M."/>
            <person name="Barry K.W."/>
            <person name="Binder M."/>
            <person name="Choi C."/>
            <person name="Clum A."/>
            <person name="Copeland A."/>
            <person name="Grisel N."/>
            <person name="Haridas S."/>
            <person name="Kipfer T."/>
            <person name="LaButti K."/>
            <person name="Lindquist E."/>
            <person name="Lipzen A."/>
            <person name="Maire R."/>
            <person name="Meier B."/>
            <person name="Mihaltcheva S."/>
            <person name="Molinier V."/>
            <person name="Murat C."/>
            <person name="Poggeler S."/>
            <person name="Quandt C.A."/>
            <person name="Sperisen C."/>
            <person name="Tritt A."/>
            <person name="Tisserant E."/>
            <person name="Crous P.W."/>
            <person name="Henrissat B."/>
            <person name="Nehls U."/>
            <person name="Egli S."/>
            <person name="Spatafora J.W."/>
            <person name="Grigoriev I.V."/>
            <person name="Martin F.M."/>
        </authorList>
    </citation>
    <scope>NUCLEOTIDE SEQUENCE [LARGE SCALE GENOMIC DNA]</scope>
    <source>
        <strain evidence="11 12">CBS 459.81</strain>
    </source>
</reference>
<evidence type="ECO:0000256" key="5">
    <source>
        <dbReference type="ARBA" id="ARBA00022927"/>
    </source>
</evidence>
<keyword evidence="8 10" id="KW-0472">Membrane</keyword>